<proteinExistence type="inferred from homology"/>
<evidence type="ECO:0000256" key="8">
    <source>
        <dbReference type="RuleBase" id="RU363032"/>
    </source>
</evidence>
<feature type="transmembrane region" description="Helical" evidence="8">
    <location>
        <begin position="20"/>
        <end position="43"/>
    </location>
</feature>
<organism evidence="11 12">
    <name type="scientific">Lactobacillus selangorensis</name>
    <dbReference type="NCBI Taxonomy" id="81857"/>
    <lineage>
        <taxon>Bacteria</taxon>
        <taxon>Bacillati</taxon>
        <taxon>Bacillota</taxon>
        <taxon>Bacilli</taxon>
        <taxon>Lactobacillales</taxon>
        <taxon>Lactobacillaceae</taxon>
        <taxon>Lactobacillus</taxon>
    </lineage>
</organism>
<dbReference type="EMBL" id="JQAZ01000005">
    <property type="protein sequence ID" value="KRN30935.1"/>
    <property type="molecule type" value="Genomic_DNA"/>
</dbReference>
<feature type="transmembrane region" description="Helical" evidence="8">
    <location>
        <begin position="186"/>
        <end position="208"/>
    </location>
</feature>
<dbReference type="GO" id="GO:0043190">
    <property type="term" value="C:ATP-binding cassette (ABC) transporter complex"/>
    <property type="evidence" value="ECO:0007669"/>
    <property type="project" value="InterPro"/>
</dbReference>
<feature type="transmembrane region" description="Helical" evidence="8">
    <location>
        <begin position="82"/>
        <end position="99"/>
    </location>
</feature>
<sequence length="218" mass="24589">MQNFIEAYSWLNMRYLLEGLGVTLEASLLSIAFSFVIGSFLGLIRYTRIPYVSKIIGFIIDIIRNLPLMLILFFTYFGLPQMGVRLGVITSSVVALTIFESAMLAEIVRSGILAVDSGQMEAARANGMTYHQAMFRIVLPQAFKKMIPAIVSQFISLIKDTSLATIILLPELLYHAQVIYGQNVNYLVPMFVMLTLMYFIVCYALSWVSRILDRRMGA</sequence>
<feature type="transmembrane region" description="Helical" evidence="8">
    <location>
        <begin position="55"/>
        <end position="76"/>
    </location>
</feature>
<dbReference type="NCBIfam" id="TIGR01726">
    <property type="entry name" value="HEQRo_perm_3TM"/>
    <property type="match status" value="1"/>
</dbReference>
<dbReference type="PANTHER" id="PTHR30614:SF41">
    <property type="entry name" value="INNER MEMBRANE AMINO-ACID ABC TRANSPORTER PERMEASE PROTEIN YHDY"/>
    <property type="match status" value="1"/>
</dbReference>
<keyword evidence="7 8" id="KW-0472">Membrane</keyword>
<evidence type="ECO:0000313" key="13">
    <source>
        <dbReference type="Proteomes" id="UP000051751"/>
    </source>
</evidence>
<dbReference type="PATRIC" id="fig|81857.3.peg.1653"/>
<evidence type="ECO:0000256" key="2">
    <source>
        <dbReference type="ARBA" id="ARBA00022448"/>
    </source>
</evidence>
<dbReference type="PROSITE" id="PS50928">
    <property type="entry name" value="ABC_TM1"/>
    <property type="match status" value="1"/>
</dbReference>
<comment type="similarity">
    <text evidence="8">Belongs to the binding-protein-dependent transport system permease family.</text>
</comment>
<gene>
    <name evidence="10" type="ORF">IV38_GL001642</name>
    <name evidence="11" type="ORF">IV40_GL001573</name>
</gene>
<dbReference type="OrthoDB" id="9787841at2"/>
<evidence type="ECO:0000259" key="9">
    <source>
        <dbReference type="PROSITE" id="PS50928"/>
    </source>
</evidence>
<feature type="domain" description="ABC transmembrane type-1" evidence="9">
    <location>
        <begin position="20"/>
        <end position="209"/>
    </location>
</feature>
<dbReference type="FunFam" id="1.10.3720.10:FF:000033">
    <property type="entry name" value="Polar amino acid ABC transporter permease"/>
    <property type="match status" value="1"/>
</dbReference>
<evidence type="ECO:0000256" key="3">
    <source>
        <dbReference type="ARBA" id="ARBA00022475"/>
    </source>
</evidence>
<keyword evidence="4 8" id="KW-0812">Transmembrane</keyword>
<name>A0A0R2FZQ0_9LACO</name>
<protein>
    <submittedName>
        <fullName evidence="11">Glutamine transporter permease</fullName>
    </submittedName>
</protein>
<keyword evidence="2 8" id="KW-0813">Transport</keyword>
<dbReference type="PANTHER" id="PTHR30614">
    <property type="entry name" value="MEMBRANE COMPONENT OF AMINO ACID ABC TRANSPORTER"/>
    <property type="match status" value="1"/>
</dbReference>
<evidence type="ECO:0000256" key="4">
    <source>
        <dbReference type="ARBA" id="ARBA00022692"/>
    </source>
</evidence>
<dbReference type="SUPFAM" id="SSF161098">
    <property type="entry name" value="MetI-like"/>
    <property type="match status" value="1"/>
</dbReference>
<dbReference type="InterPro" id="IPR035906">
    <property type="entry name" value="MetI-like_sf"/>
</dbReference>
<dbReference type="Proteomes" id="UP000051645">
    <property type="component" value="Unassembled WGS sequence"/>
</dbReference>
<keyword evidence="5" id="KW-0029">Amino-acid transport</keyword>
<dbReference type="Proteomes" id="UP000051751">
    <property type="component" value="Unassembled WGS sequence"/>
</dbReference>
<accession>A0A0R2FZQ0</accession>
<dbReference type="InterPro" id="IPR043429">
    <property type="entry name" value="ArtM/GltK/GlnP/TcyL/YhdX-like"/>
</dbReference>
<dbReference type="CDD" id="cd06261">
    <property type="entry name" value="TM_PBP2"/>
    <property type="match status" value="1"/>
</dbReference>
<evidence type="ECO:0000256" key="1">
    <source>
        <dbReference type="ARBA" id="ARBA00004651"/>
    </source>
</evidence>
<evidence type="ECO:0000256" key="6">
    <source>
        <dbReference type="ARBA" id="ARBA00022989"/>
    </source>
</evidence>
<dbReference type="Gene3D" id="1.10.3720.10">
    <property type="entry name" value="MetI-like"/>
    <property type="match status" value="1"/>
</dbReference>
<dbReference type="STRING" id="81857.IV38_GL001642"/>
<dbReference type="InterPro" id="IPR000515">
    <property type="entry name" value="MetI-like"/>
</dbReference>
<comment type="caution">
    <text evidence="11">The sequence shown here is derived from an EMBL/GenBank/DDBJ whole genome shotgun (WGS) entry which is preliminary data.</text>
</comment>
<dbReference type="GO" id="GO:0006865">
    <property type="term" value="P:amino acid transport"/>
    <property type="evidence" value="ECO:0007669"/>
    <property type="project" value="UniProtKB-KW"/>
</dbReference>
<reference evidence="12 13" key="1">
    <citation type="journal article" date="2015" name="Genome Announc.">
        <title>Expanding the biotechnology potential of lactobacilli through comparative genomics of 213 strains and associated genera.</title>
        <authorList>
            <person name="Sun Z."/>
            <person name="Harris H.M."/>
            <person name="McCann A."/>
            <person name="Guo C."/>
            <person name="Argimon S."/>
            <person name="Zhang W."/>
            <person name="Yang X."/>
            <person name="Jeffery I.B."/>
            <person name="Cooney J.C."/>
            <person name="Kagawa T.F."/>
            <person name="Liu W."/>
            <person name="Song Y."/>
            <person name="Salvetti E."/>
            <person name="Wrobel A."/>
            <person name="Rasinkangas P."/>
            <person name="Parkhill J."/>
            <person name="Rea M.C."/>
            <person name="O'Sullivan O."/>
            <person name="Ritari J."/>
            <person name="Douillard F.P."/>
            <person name="Paul Ross R."/>
            <person name="Yang R."/>
            <person name="Briner A.E."/>
            <person name="Felis G.E."/>
            <person name="de Vos W.M."/>
            <person name="Barrangou R."/>
            <person name="Klaenhammer T.R."/>
            <person name="Caufield P.W."/>
            <person name="Cui Y."/>
            <person name="Zhang H."/>
            <person name="O'Toole P.W."/>
        </authorList>
    </citation>
    <scope>NUCLEOTIDE SEQUENCE [LARGE SCALE GENOMIC DNA]</scope>
    <source>
        <strain evidence="10 13">ATCC BAA-66</strain>
        <strain evidence="11 12">DSM 13344</strain>
    </source>
</reference>
<keyword evidence="12" id="KW-1185">Reference proteome</keyword>
<comment type="subcellular location">
    <subcellularLocation>
        <location evidence="1 8">Cell membrane</location>
        <topology evidence="1 8">Multi-pass membrane protein</topology>
    </subcellularLocation>
</comment>
<feature type="transmembrane region" description="Helical" evidence="8">
    <location>
        <begin position="154"/>
        <end position="174"/>
    </location>
</feature>
<keyword evidence="6 8" id="KW-1133">Transmembrane helix</keyword>
<dbReference type="EMBL" id="JQAT01000004">
    <property type="protein sequence ID" value="KRN28189.1"/>
    <property type="molecule type" value="Genomic_DNA"/>
</dbReference>
<dbReference type="RefSeq" id="WP_057770071.1">
    <property type="nucleotide sequence ID" value="NZ_JQAT01000004.1"/>
</dbReference>
<evidence type="ECO:0000256" key="7">
    <source>
        <dbReference type="ARBA" id="ARBA00023136"/>
    </source>
</evidence>
<evidence type="ECO:0000313" key="10">
    <source>
        <dbReference type="EMBL" id="KRN28189.1"/>
    </source>
</evidence>
<dbReference type="Pfam" id="PF00528">
    <property type="entry name" value="BPD_transp_1"/>
    <property type="match status" value="1"/>
</dbReference>
<keyword evidence="3" id="KW-1003">Cell membrane</keyword>
<dbReference type="GO" id="GO:0022857">
    <property type="term" value="F:transmembrane transporter activity"/>
    <property type="evidence" value="ECO:0007669"/>
    <property type="project" value="InterPro"/>
</dbReference>
<evidence type="ECO:0000313" key="12">
    <source>
        <dbReference type="Proteomes" id="UP000051645"/>
    </source>
</evidence>
<dbReference type="InterPro" id="IPR010065">
    <property type="entry name" value="AA_ABC_transptr_permease_3TM"/>
</dbReference>
<evidence type="ECO:0000256" key="5">
    <source>
        <dbReference type="ARBA" id="ARBA00022970"/>
    </source>
</evidence>
<dbReference type="AlphaFoldDB" id="A0A0R2FZQ0"/>
<evidence type="ECO:0000313" key="11">
    <source>
        <dbReference type="EMBL" id="KRN30935.1"/>
    </source>
</evidence>